<keyword evidence="3 8" id="KW-0698">rRNA processing</keyword>
<evidence type="ECO:0000256" key="1">
    <source>
        <dbReference type="ARBA" id="ARBA00004604"/>
    </source>
</evidence>
<dbReference type="InterPro" id="IPR007504">
    <property type="entry name" value="H/ACA_rnp_Gar1/Naf1"/>
</dbReference>
<evidence type="ECO:0000256" key="7">
    <source>
        <dbReference type="ARBA" id="ARBA00038293"/>
    </source>
</evidence>
<dbReference type="PANTHER" id="PTHR23237">
    <property type="entry name" value="NUCLEOLAR PROTEIN FAMILY A MEMBER 1 SNORNP PROTEIN GAR1"/>
    <property type="match status" value="1"/>
</dbReference>
<comment type="caution">
    <text evidence="10">The sequence shown here is derived from an EMBL/GenBank/DDBJ whole genome shotgun (WGS) entry which is preliminary data.</text>
</comment>
<evidence type="ECO:0000256" key="4">
    <source>
        <dbReference type="ARBA" id="ARBA00022884"/>
    </source>
</evidence>
<dbReference type="EMBL" id="CAJNRD030001118">
    <property type="protein sequence ID" value="CAG5085195.1"/>
    <property type="molecule type" value="Genomic_DNA"/>
</dbReference>
<dbReference type="Pfam" id="PF04410">
    <property type="entry name" value="Gar1"/>
    <property type="match status" value="1"/>
</dbReference>
<comment type="subunit">
    <text evidence="8">Component of the small nucleolar ribonucleoprotein particles containing H/ACA-type snoRNAs (H/ACA snoRNPs).</text>
</comment>
<dbReference type="InterPro" id="IPR009000">
    <property type="entry name" value="Transl_B-barrel_sf"/>
</dbReference>
<keyword evidence="6 8" id="KW-0687">Ribonucleoprotein</keyword>
<protein>
    <recommendedName>
        <fullName evidence="8">H/ACA ribonucleoprotein complex subunit</fullName>
    </recommendedName>
</protein>
<evidence type="ECO:0000256" key="6">
    <source>
        <dbReference type="ARBA" id="ARBA00023274"/>
    </source>
</evidence>
<sequence>MEPDFDRFSLLLIIASQKRRDNFRHLGHIITRQTVELFQVFAGLGVVHYFGDHHDQQQCNSPLLANLEVPEGSYSPHFQRIRHLDHLRGLDQVYFPRSEFTLGVYFYSHWNDQGPPESVTSLGHFEWSVQDDLVAKIDIEQVPFFNAPIYTENKQQIGKIDEIFGNIRDYYVSIKLLENLNYYLLPGSIEKPRRPPVPISSFNKPQEEEPDIVQQCLDKTSEKLPKPVFNNRRSEAKTSLSRNQVPRTAAGSSELPSCSFVSVPQNSESNVTQSTAPKQLFSGLVFFNTRA</sequence>
<evidence type="ECO:0000256" key="2">
    <source>
        <dbReference type="ARBA" id="ARBA00022517"/>
    </source>
</evidence>
<dbReference type="Proteomes" id="UP000786811">
    <property type="component" value="Unassembled WGS sequence"/>
</dbReference>
<accession>A0A8J2HAR8</accession>
<comment type="subcellular location">
    <subcellularLocation>
        <location evidence="1 8">Nucleus</location>
        <location evidence="1 8">Nucleolus</location>
    </subcellularLocation>
</comment>
<evidence type="ECO:0000256" key="9">
    <source>
        <dbReference type="SAM" id="MobiDB-lite"/>
    </source>
</evidence>
<organism evidence="10 11">
    <name type="scientific">Cotesia congregata</name>
    <name type="common">Parasitoid wasp</name>
    <name type="synonym">Apanteles congregatus</name>
    <dbReference type="NCBI Taxonomy" id="51543"/>
    <lineage>
        <taxon>Eukaryota</taxon>
        <taxon>Metazoa</taxon>
        <taxon>Ecdysozoa</taxon>
        <taxon>Arthropoda</taxon>
        <taxon>Hexapoda</taxon>
        <taxon>Insecta</taxon>
        <taxon>Pterygota</taxon>
        <taxon>Neoptera</taxon>
        <taxon>Endopterygota</taxon>
        <taxon>Hymenoptera</taxon>
        <taxon>Apocrita</taxon>
        <taxon>Ichneumonoidea</taxon>
        <taxon>Braconidae</taxon>
        <taxon>Microgastrinae</taxon>
        <taxon>Cotesia</taxon>
    </lineage>
</organism>
<reference evidence="10" key="1">
    <citation type="submission" date="2021-04" db="EMBL/GenBank/DDBJ databases">
        <authorList>
            <person name="Chebbi M.A.C M."/>
        </authorList>
    </citation>
    <scope>NUCLEOTIDE SEQUENCE</scope>
</reference>
<keyword evidence="5 8" id="KW-0539">Nucleus</keyword>
<dbReference type="GO" id="GO:0031429">
    <property type="term" value="C:box H/ACA snoRNP complex"/>
    <property type="evidence" value="ECO:0007669"/>
    <property type="project" value="TreeGrafter"/>
</dbReference>
<dbReference type="OrthoDB" id="2187159at2759"/>
<name>A0A8J2HAR8_COTCN</name>
<comment type="similarity">
    <text evidence="7 8">Belongs to the GAR1 family.</text>
</comment>
<dbReference type="InterPro" id="IPR038664">
    <property type="entry name" value="Gar1/Naf1_Cbf5-bd_sf"/>
</dbReference>
<dbReference type="GO" id="GO:0034513">
    <property type="term" value="F:box H/ACA snoRNA binding"/>
    <property type="evidence" value="ECO:0007669"/>
    <property type="project" value="TreeGrafter"/>
</dbReference>
<keyword evidence="11" id="KW-1185">Reference proteome</keyword>
<keyword evidence="2 8" id="KW-0690">Ribosome biogenesis</keyword>
<gene>
    <name evidence="10" type="ORF">HICCMSTLAB_LOCUS4302</name>
</gene>
<dbReference type="AlphaFoldDB" id="A0A8J2HAR8"/>
<comment type="function">
    <text evidence="8">Required for ribosome biogenesis. Part of a complex which catalyzes pseudouridylation of rRNA. This involves the isomerization of uridine such that the ribose is subsequently attached to C5, instead of the normal N1. Pseudouridine ("psi") residues may serve to stabilize the conformation of rRNAs.</text>
</comment>
<evidence type="ECO:0000256" key="5">
    <source>
        <dbReference type="ARBA" id="ARBA00023242"/>
    </source>
</evidence>
<evidence type="ECO:0000313" key="10">
    <source>
        <dbReference type="EMBL" id="CAG5085195.1"/>
    </source>
</evidence>
<feature type="compositionally biased region" description="Polar residues" evidence="9">
    <location>
        <begin position="237"/>
        <end position="256"/>
    </location>
</feature>
<keyword evidence="4 8" id="KW-0694">RNA-binding</keyword>
<evidence type="ECO:0000256" key="8">
    <source>
        <dbReference type="RuleBase" id="RU364004"/>
    </source>
</evidence>
<dbReference type="SUPFAM" id="SSF50447">
    <property type="entry name" value="Translation proteins"/>
    <property type="match status" value="1"/>
</dbReference>
<dbReference type="PANTHER" id="PTHR23237:SF6">
    <property type="entry name" value="H_ACA RIBONUCLEOPROTEIN COMPLEX SUBUNIT 1"/>
    <property type="match status" value="1"/>
</dbReference>
<dbReference type="GO" id="GO:0000454">
    <property type="term" value="P:snoRNA guided rRNA pseudouridine synthesis"/>
    <property type="evidence" value="ECO:0007669"/>
    <property type="project" value="TreeGrafter"/>
</dbReference>
<evidence type="ECO:0000256" key="3">
    <source>
        <dbReference type="ARBA" id="ARBA00022552"/>
    </source>
</evidence>
<feature type="region of interest" description="Disordered" evidence="9">
    <location>
        <begin position="224"/>
        <end position="256"/>
    </location>
</feature>
<dbReference type="Gene3D" id="2.40.10.230">
    <property type="entry name" value="Probable tRNA pseudouridine synthase domain"/>
    <property type="match status" value="1"/>
</dbReference>
<proteinExistence type="inferred from homology"/>
<evidence type="ECO:0000313" key="11">
    <source>
        <dbReference type="Proteomes" id="UP000786811"/>
    </source>
</evidence>